<evidence type="ECO:0000313" key="2">
    <source>
        <dbReference type="EMBL" id="KDP25472.1"/>
    </source>
</evidence>
<evidence type="ECO:0000313" key="3">
    <source>
        <dbReference type="Proteomes" id="UP000027138"/>
    </source>
</evidence>
<keyword evidence="1" id="KW-0732">Signal</keyword>
<dbReference type="PANTHER" id="PTHR35472">
    <property type="match status" value="1"/>
</dbReference>
<proteinExistence type="predicted"/>
<dbReference type="EMBL" id="KK914993">
    <property type="protein sequence ID" value="KDP25472.1"/>
    <property type="molecule type" value="Genomic_DNA"/>
</dbReference>
<accession>A0A067JNL2</accession>
<evidence type="ECO:0000256" key="1">
    <source>
        <dbReference type="SAM" id="SignalP"/>
    </source>
</evidence>
<dbReference type="PANTHER" id="PTHR35472:SF4">
    <property type="entry name" value="DUF19 DOMAIN-CONTAINING PROTEIN"/>
    <property type="match status" value="1"/>
</dbReference>
<dbReference type="Proteomes" id="UP000027138">
    <property type="component" value="Unassembled WGS sequence"/>
</dbReference>
<feature type="signal peptide" evidence="1">
    <location>
        <begin position="1"/>
        <end position="25"/>
    </location>
</feature>
<protein>
    <submittedName>
        <fullName evidence="2">Uncharacterized protein</fullName>
    </submittedName>
</protein>
<name>A0A067JNL2_JATCU</name>
<dbReference type="OrthoDB" id="663321at2759"/>
<dbReference type="AlphaFoldDB" id="A0A067JNL2"/>
<dbReference type="InterPro" id="IPR055317">
    <property type="entry name" value="CLE14-like"/>
</dbReference>
<gene>
    <name evidence="2" type="ORF">JCGZ_20628</name>
</gene>
<organism evidence="2 3">
    <name type="scientific">Jatropha curcas</name>
    <name type="common">Barbados nut</name>
    <dbReference type="NCBI Taxonomy" id="180498"/>
    <lineage>
        <taxon>Eukaryota</taxon>
        <taxon>Viridiplantae</taxon>
        <taxon>Streptophyta</taxon>
        <taxon>Embryophyta</taxon>
        <taxon>Tracheophyta</taxon>
        <taxon>Spermatophyta</taxon>
        <taxon>Magnoliopsida</taxon>
        <taxon>eudicotyledons</taxon>
        <taxon>Gunneridae</taxon>
        <taxon>Pentapetalae</taxon>
        <taxon>rosids</taxon>
        <taxon>fabids</taxon>
        <taxon>Malpighiales</taxon>
        <taxon>Euphorbiaceae</taxon>
        <taxon>Crotonoideae</taxon>
        <taxon>Jatropheae</taxon>
        <taxon>Jatropha</taxon>
    </lineage>
</organism>
<keyword evidence="3" id="KW-1185">Reference proteome</keyword>
<feature type="chain" id="PRO_5001638797" evidence="1">
    <location>
        <begin position="26"/>
        <end position="87"/>
    </location>
</feature>
<reference evidence="2 3" key="1">
    <citation type="journal article" date="2014" name="PLoS ONE">
        <title>Global Analysis of Gene Expression Profiles in Physic Nut (Jatropha curcas L.) Seedlings Exposed to Salt Stress.</title>
        <authorList>
            <person name="Zhang L."/>
            <person name="Zhang C."/>
            <person name="Wu P."/>
            <person name="Chen Y."/>
            <person name="Li M."/>
            <person name="Jiang H."/>
            <person name="Wu G."/>
        </authorList>
    </citation>
    <scope>NUCLEOTIDE SEQUENCE [LARGE SCALE GENOMIC DNA]</scope>
    <source>
        <strain evidence="3">cv. GZQX0401</strain>
        <tissue evidence="2">Young leaves</tissue>
    </source>
</reference>
<sequence>MRIPSPNLTFLVLIIILSDSQLSSCRHLKLQREIDDQTKETPKPVLSPEISWHFPAQAPQGSVKDEIDPVYGVSFRKVPGGPNPLHN</sequence>